<dbReference type="InterPro" id="IPR055342">
    <property type="entry name" value="MreC_beta-barrel_core"/>
</dbReference>
<gene>
    <name evidence="3" type="ORF">A2110_01205</name>
</gene>
<dbReference type="GO" id="GO:0008360">
    <property type="term" value="P:regulation of cell shape"/>
    <property type="evidence" value="ECO:0007669"/>
    <property type="project" value="InterPro"/>
</dbReference>
<dbReference type="Pfam" id="PF04085">
    <property type="entry name" value="MreC"/>
    <property type="match status" value="1"/>
</dbReference>
<evidence type="ECO:0000259" key="2">
    <source>
        <dbReference type="Pfam" id="PF04085"/>
    </source>
</evidence>
<evidence type="ECO:0000313" key="4">
    <source>
        <dbReference type="Proteomes" id="UP000176273"/>
    </source>
</evidence>
<comment type="caution">
    <text evidence="3">The sequence shown here is derived from an EMBL/GenBank/DDBJ whole genome shotgun (WGS) entry which is preliminary data.</text>
</comment>
<keyword evidence="1" id="KW-0812">Transmembrane</keyword>
<feature type="domain" description="Rod shape-determining protein MreC beta-barrel core" evidence="2">
    <location>
        <begin position="86"/>
        <end position="196"/>
    </location>
</feature>
<accession>A0A1F6BIZ2</accession>
<protein>
    <recommendedName>
        <fullName evidence="2">Rod shape-determining protein MreC beta-barrel core domain-containing protein</fullName>
    </recommendedName>
</protein>
<dbReference type="Proteomes" id="UP000176273">
    <property type="component" value="Unassembled WGS sequence"/>
</dbReference>
<dbReference type="InterPro" id="IPR042177">
    <property type="entry name" value="Cell/Rod_1"/>
</dbReference>
<dbReference type="PANTHER" id="PTHR34138">
    <property type="entry name" value="CELL SHAPE-DETERMINING PROTEIN MREC"/>
    <property type="match status" value="1"/>
</dbReference>
<reference evidence="3 4" key="1">
    <citation type="journal article" date="2016" name="Nat. Commun.">
        <title>Thousands of microbial genomes shed light on interconnected biogeochemical processes in an aquifer system.</title>
        <authorList>
            <person name="Anantharaman K."/>
            <person name="Brown C.T."/>
            <person name="Hug L.A."/>
            <person name="Sharon I."/>
            <person name="Castelle C.J."/>
            <person name="Probst A.J."/>
            <person name="Thomas B.C."/>
            <person name="Singh A."/>
            <person name="Wilkins M.J."/>
            <person name="Karaoz U."/>
            <person name="Brodie E.L."/>
            <person name="Williams K.H."/>
            <person name="Hubbard S.S."/>
            <person name="Banfield J.F."/>
        </authorList>
    </citation>
    <scope>NUCLEOTIDE SEQUENCE [LARGE SCALE GENOMIC DNA]</scope>
</reference>
<sequence>MKRDAARKMKSFVRFFVICGAAAGAALLIWGYRAWEETNRFPREAVLVEAENARLKIELSSLAEKMCDSTGDEEYLEARVFAEYPWNDRGTIIVNAGGAEGVAVGMAVLGPGDFLLGRVRTVRRHTAEVETIFDGAWRSSVALGNSTKAVLEGGRVPRLTLIPRDGGAAEEMSVTNISPDFPLGKPVGIIAALDKGSGVWASGTLGVPYALPDVASVKILTDFP</sequence>
<organism evidence="3 4">
    <name type="scientific">Candidatus Jorgensenbacteria bacterium GWA1_54_12</name>
    <dbReference type="NCBI Taxonomy" id="1798468"/>
    <lineage>
        <taxon>Bacteria</taxon>
        <taxon>Candidatus Joergenseniibacteriota</taxon>
    </lineage>
</organism>
<keyword evidence="1" id="KW-1133">Transmembrane helix</keyword>
<keyword evidence="1" id="KW-0472">Membrane</keyword>
<dbReference type="STRING" id="1798468.A2110_01205"/>
<name>A0A1F6BIZ2_9BACT</name>
<dbReference type="AlphaFoldDB" id="A0A1F6BIZ2"/>
<evidence type="ECO:0000256" key="1">
    <source>
        <dbReference type="SAM" id="Phobius"/>
    </source>
</evidence>
<feature type="transmembrane region" description="Helical" evidence="1">
    <location>
        <begin position="12"/>
        <end position="32"/>
    </location>
</feature>
<dbReference type="EMBL" id="MFKH01000016">
    <property type="protein sequence ID" value="OGG36803.1"/>
    <property type="molecule type" value="Genomic_DNA"/>
</dbReference>
<dbReference type="PANTHER" id="PTHR34138:SF1">
    <property type="entry name" value="CELL SHAPE-DETERMINING PROTEIN MREC"/>
    <property type="match status" value="1"/>
</dbReference>
<evidence type="ECO:0000313" key="3">
    <source>
        <dbReference type="EMBL" id="OGG36803.1"/>
    </source>
</evidence>
<dbReference type="InterPro" id="IPR007221">
    <property type="entry name" value="MreC"/>
</dbReference>
<dbReference type="GO" id="GO:0005886">
    <property type="term" value="C:plasma membrane"/>
    <property type="evidence" value="ECO:0007669"/>
    <property type="project" value="TreeGrafter"/>
</dbReference>
<proteinExistence type="predicted"/>
<dbReference type="Gene3D" id="2.40.10.340">
    <property type="entry name" value="Rod shape-determining protein MreC, domain 1"/>
    <property type="match status" value="1"/>
</dbReference>